<protein>
    <submittedName>
        <fullName evidence="5">Radical SAM protein</fullName>
    </submittedName>
</protein>
<name>A0A2W7CG15_9HYPH</name>
<proteinExistence type="predicted"/>
<dbReference type="GO" id="GO:0051536">
    <property type="term" value="F:iron-sulfur cluster binding"/>
    <property type="evidence" value="ECO:0007669"/>
    <property type="project" value="UniProtKB-KW"/>
</dbReference>
<organism evidence="5 6">
    <name type="scientific">Mesorhizobium kowhaii</name>
    <dbReference type="NCBI Taxonomy" id="1300272"/>
    <lineage>
        <taxon>Bacteria</taxon>
        <taxon>Pseudomonadati</taxon>
        <taxon>Pseudomonadota</taxon>
        <taxon>Alphaproteobacteria</taxon>
        <taxon>Hyphomicrobiales</taxon>
        <taxon>Phyllobacteriaceae</taxon>
        <taxon>Mesorhizobium</taxon>
    </lineage>
</organism>
<dbReference type="Proteomes" id="UP000248616">
    <property type="component" value="Unassembled WGS sequence"/>
</dbReference>
<keyword evidence="2" id="KW-0408">Iron</keyword>
<evidence type="ECO:0000313" key="5">
    <source>
        <dbReference type="EMBL" id="PZV35433.1"/>
    </source>
</evidence>
<dbReference type="PROSITE" id="PS51918">
    <property type="entry name" value="RADICAL_SAM"/>
    <property type="match status" value="1"/>
</dbReference>
<dbReference type="InterPro" id="IPR058240">
    <property type="entry name" value="rSAM_sf"/>
</dbReference>
<dbReference type="NCBIfam" id="NF033668">
    <property type="entry name" value="rSAM_PA0069"/>
    <property type="match status" value="1"/>
</dbReference>
<evidence type="ECO:0000256" key="1">
    <source>
        <dbReference type="ARBA" id="ARBA00022723"/>
    </source>
</evidence>
<dbReference type="SFLD" id="SFLDS00029">
    <property type="entry name" value="Radical_SAM"/>
    <property type="match status" value="1"/>
</dbReference>
<comment type="caution">
    <text evidence="5">The sequence shown here is derived from an EMBL/GenBank/DDBJ whole genome shotgun (WGS) entry which is preliminary data.</text>
</comment>
<sequence length="401" mass="45357">MNRAIRHNMDSPWERAKMEQIVRADIAAFGAGRAEMANAMIEQSGVRVRPDRNRGRSAGINPSGRFEPVSRHVFDDGWNSLEELPPFKTEVQVEKPRTIITRNESPDISFDRSINPYRGCEHGCVYCFARPTHSFMGLSPGLDFESKLFAKPDAARLLDKELSKDGYQPRTIAIGTNTDPYQPIEKQYRIMREILEVLEARGHPVGIVTKSALVTRDIDILSRMAERGLAKVALSVTTLDRMLARTMEPRASTPTKRLEAIRQLSDAGIPASVMVAPIIPGLTDQEMERILDSARAAGAREAGYVVLRLPLEVSPIFKDWLLRHYPDRYRHVMSLIRSMRDGKDYDSEWGKRMKGAGPYAWQIGRRFEITAKRLGLNVERRTLRTDQFVAGGKDQVQLTLL</sequence>
<dbReference type="InterPro" id="IPR040086">
    <property type="entry name" value="MJ0683-like"/>
</dbReference>
<dbReference type="SUPFAM" id="SSF102114">
    <property type="entry name" value="Radical SAM enzymes"/>
    <property type="match status" value="1"/>
</dbReference>
<dbReference type="SMART" id="SM00729">
    <property type="entry name" value="Elp3"/>
    <property type="match status" value="1"/>
</dbReference>
<keyword evidence="1" id="KW-0479">Metal-binding</keyword>
<keyword evidence="6" id="KW-1185">Reference proteome</keyword>
<accession>A0A2W7CG15</accession>
<keyword evidence="3" id="KW-0411">Iron-sulfur</keyword>
<reference evidence="6" key="1">
    <citation type="submission" date="2017-03" db="EMBL/GenBank/DDBJ databases">
        <authorList>
            <person name="Safronova V.I."/>
            <person name="Sazanova A.L."/>
            <person name="Chirak E.R."/>
        </authorList>
    </citation>
    <scope>NUCLEOTIDE SEQUENCE [LARGE SCALE GENOMIC DNA]</scope>
    <source>
        <strain evidence="6">Ach-343</strain>
    </source>
</reference>
<dbReference type="AlphaFoldDB" id="A0A2W7CG15"/>
<dbReference type="EMBL" id="MZXV01000056">
    <property type="protein sequence ID" value="PZV35433.1"/>
    <property type="molecule type" value="Genomic_DNA"/>
</dbReference>
<dbReference type="Pfam" id="PF04055">
    <property type="entry name" value="Radical_SAM"/>
    <property type="match status" value="1"/>
</dbReference>
<evidence type="ECO:0000256" key="3">
    <source>
        <dbReference type="ARBA" id="ARBA00023014"/>
    </source>
</evidence>
<dbReference type="CDD" id="cd01335">
    <property type="entry name" value="Radical_SAM"/>
    <property type="match status" value="1"/>
</dbReference>
<feature type="domain" description="Radical SAM core" evidence="4">
    <location>
        <begin position="106"/>
        <end position="344"/>
    </location>
</feature>
<dbReference type="GO" id="GO:0003824">
    <property type="term" value="F:catalytic activity"/>
    <property type="evidence" value="ECO:0007669"/>
    <property type="project" value="InterPro"/>
</dbReference>
<dbReference type="PANTHER" id="PTHR43432">
    <property type="entry name" value="SLR0285 PROTEIN"/>
    <property type="match status" value="1"/>
</dbReference>
<dbReference type="PANTHER" id="PTHR43432:SF3">
    <property type="entry name" value="SLR0285 PROTEIN"/>
    <property type="match status" value="1"/>
</dbReference>
<dbReference type="InterPro" id="IPR007197">
    <property type="entry name" value="rSAM"/>
</dbReference>
<dbReference type="GO" id="GO:0046872">
    <property type="term" value="F:metal ion binding"/>
    <property type="evidence" value="ECO:0007669"/>
    <property type="project" value="UniProtKB-KW"/>
</dbReference>
<dbReference type="Gene3D" id="3.80.30.30">
    <property type="match status" value="1"/>
</dbReference>
<evidence type="ECO:0000259" key="4">
    <source>
        <dbReference type="PROSITE" id="PS51918"/>
    </source>
</evidence>
<dbReference type="InterPro" id="IPR006638">
    <property type="entry name" value="Elp3/MiaA/NifB-like_rSAM"/>
</dbReference>
<dbReference type="SFLD" id="SFLDG01084">
    <property type="entry name" value="Uncharacterised_Radical_SAM_Su"/>
    <property type="match status" value="1"/>
</dbReference>
<gene>
    <name evidence="5" type="ORF">B5V02_25510</name>
</gene>
<evidence type="ECO:0000313" key="6">
    <source>
        <dbReference type="Proteomes" id="UP000248616"/>
    </source>
</evidence>
<evidence type="ECO:0000256" key="2">
    <source>
        <dbReference type="ARBA" id="ARBA00023004"/>
    </source>
</evidence>